<protein>
    <submittedName>
        <fullName evidence="2">Uncharacterized protein</fullName>
    </submittedName>
</protein>
<evidence type="ECO:0000256" key="1">
    <source>
        <dbReference type="SAM" id="Phobius"/>
    </source>
</evidence>
<reference evidence="2 3" key="1">
    <citation type="submission" date="2014-02" db="EMBL/GenBank/DDBJ databases">
        <title>Expanding our view of genomic diversity in Candidatus Accumulibacter clades.</title>
        <authorList>
            <person name="Skennerton C.T."/>
            <person name="Barr J.J."/>
            <person name="Slater F.R."/>
            <person name="Bond P.L."/>
            <person name="Tyson G.W."/>
        </authorList>
    </citation>
    <scope>NUCLEOTIDE SEQUENCE [LARGE SCALE GENOMIC DNA]</scope>
    <source>
        <strain evidence="3">BA-91</strain>
    </source>
</reference>
<gene>
    <name evidence="2" type="ORF">AW09_002994</name>
</gene>
<dbReference type="NCBIfam" id="NF038351">
    <property type="entry name" value="cyt_ox_assem_30"/>
    <property type="match status" value="1"/>
</dbReference>
<evidence type="ECO:0000313" key="2">
    <source>
        <dbReference type="EMBL" id="KFB71853.1"/>
    </source>
</evidence>
<organism evidence="2 3">
    <name type="scientific">Candidatus Accumulibacter phosphatis</name>
    <dbReference type="NCBI Taxonomy" id="327160"/>
    <lineage>
        <taxon>Bacteria</taxon>
        <taxon>Pseudomonadati</taxon>
        <taxon>Pseudomonadota</taxon>
        <taxon>Betaproteobacteria</taxon>
        <taxon>Candidatus Accumulibacter</taxon>
    </lineage>
</organism>
<evidence type="ECO:0000313" key="3">
    <source>
        <dbReference type="Proteomes" id="UP000020077"/>
    </source>
</evidence>
<dbReference type="EMBL" id="JDVG02000480">
    <property type="protein sequence ID" value="KFB71853.1"/>
    <property type="molecule type" value="Genomic_DNA"/>
</dbReference>
<dbReference type="Proteomes" id="UP000020077">
    <property type="component" value="Unassembled WGS sequence"/>
</dbReference>
<dbReference type="AlphaFoldDB" id="A0A080LTR7"/>
<proteinExistence type="predicted"/>
<comment type="caution">
    <text evidence="2">The sequence shown here is derived from an EMBL/GenBank/DDBJ whole genome shotgun (WGS) entry which is preliminary data.</text>
</comment>
<keyword evidence="1" id="KW-0812">Transmembrane</keyword>
<feature type="transmembrane region" description="Helical" evidence="1">
    <location>
        <begin position="16"/>
        <end position="37"/>
    </location>
</feature>
<accession>A0A080LTR7</accession>
<keyword evidence="1" id="KW-1133">Transmembrane helix</keyword>
<dbReference type="InterPro" id="IPR047811">
    <property type="entry name" value="CytC_ox_assmbl_put"/>
</dbReference>
<sequence length="40" mass="4428">MTHDDTSSREQGSRRIAVGLALFAAAVFLSFIIRQWMASS</sequence>
<keyword evidence="1" id="KW-0472">Membrane</keyword>
<name>A0A080LTR7_9PROT</name>